<evidence type="ECO:0000256" key="1">
    <source>
        <dbReference type="SAM" id="MobiDB-lite"/>
    </source>
</evidence>
<evidence type="ECO:0000313" key="2">
    <source>
        <dbReference type="EMBL" id="PKG22693.1"/>
    </source>
</evidence>
<dbReference type="RefSeq" id="WP_101178243.1">
    <property type="nucleotide sequence ID" value="NZ_PISE01000037.1"/>
</dbReference>
<organism evidence="2 3">
    <name type="scientific">Niallia nealsonii</name>
    <dbReference type="NCBI Taxonomy" id="115979"/>
    <lineage>
        <taxon>Bacteria</taxon>
        <taxon>Bacillati</taxon>
        <taxon>Bacillota</taxon>
        <taxon>Bacilli</taxon>
        <taxon>Bacillales</taxon>
        <taxon>Bacillaceae</taxon>
        <taxon>Niallia</taxon>
    </lineage>
</organism>
<dbReference type="AlphaFoldDB" id="A0A2N0YZK8"/>
<feature type="compositionally biased region" description="Polar residues" evidence="1">
    <location>
        <begin position="25"/>
        <end position="34"/>
    </location>
</feature>
<sequence length="102" mass="11399">MARNRNKSNGLMGFNDVATPKKPESTNSNINSDVNFKEKVDPLERLMEEHPAKELTTILKGIYFDSEVADVIDKQAKSLGRGGKSKIVNDIVKSYFQEKGLL</sequence>
<dbReference type="Proteomes" id="UP000233375">
    <property type="component" value="Unassembled WGS sequence"/>
</dbReference>
<proteinExistence type="predicted"/>
<name>A0A2N0YZK8_9BACI</name>
<feature type="region of interest" description="Disordered" evidence="1">
    <location>
        <begin position="1"/>
        <end position="34"/>
    </location>
</feature>
<keyword evidence="3" id="KW-1185">Reference proteome</keyword>
<reference evidence="2 3" key="1">
    <citation type="journal article" date="2003" name="Int. J. Syst. Evol. Microbiol.">
        <title>Bacillus nealsonii sp. nov., isolated from a spacecraft-assembly facility, whose spores are gamma-radiation resistant.</title>
        <authorList>
            <person name="Venkateswaran K."/>
            <person name="Kempf M."/>
            <person name="Chen F."/>
            <person name="Satomi M."/>
            <person name="Nicholson W."/>
            <person name="Kern R."/>
        </authorList>
    </citation>
    <scope>NUCLEOTIDE SEQUENCE [LARGE SCALE GENOMIC DNA]</scope>
    <source>
        <strain evidence="2 3">FO-92</strain>
    </source>
</reference>
<gene>
    <name evidence="2" type="ORF">CWS01_16325</name>
</gene>
<dbReference type="EMBL" id="PISE01000037">
    <property type="protein sequence ID" value="PKG22693.1"/>
    <property type="molecule type" value="Genomic_DNA"/>
</dbReference>
<accession>A0A2N0YZK8</accession>
<protein>
    <submittedName>
        <fullName evidence="2">Uncharacterized protein</fullName>
    </submittedName>
</protein>
<evidence type="ECO:0000313" key="3">
    <source>
        <dbReference type="Proteomes" id="UP000233375"/>
    </source>
</evidence>
<comment type="caution">
    <text evidence="2">The sequence shown here is derived from an EMBL/GenBank/DDBJ whole genome shotgun (WGS) entry which is preliminary data.</text>
</comment>
<dbReference type="OrthoDB" id="2944015at2"/>